<gene>
    <name evidence="1" type="ORF">LCGC14_2607980</name>
</gene>
<protein>
    <submittedName>
        <fullName evidence="1">Uncharacterized protein</fullName>
    </submittedName>
</protein>
<name>A0A0F9AUF3_9ZZZZ</name>
<dbReference type="EMBL" id="LAZR01044199">
    <property type="protein sequence ID" value="KKL05247.1"/>
    <property type="molecule type" value="Genomic_DNA"/>
</dbReference>
<feature type="non-terminal residue" evidence="1">
    <location>
        <position position="78"/>
    </location>
</feature>
<accession>A0A0F9AUF3</accession>
<dbReference type="AlphaFoldDB" id="A0A0F9AUF3"/>
<evidence type="ECO:0000313" key="1">
    <source>
        <dbReference type="EMBL" id="KKL05247.1"/>
    </source>
</evidence>
<reference evidence="1" key="1">
    <citation type="journal article" date="2015" name="Nature">
        <title>Complex archaea that bridge the gap between prokaryotes and eukaryotes.</title>
        <authorList>
            <person name="Spang A."/>
            <person name="Saw J.H."/>
            <person name="Jorgensen S.L."/>
            <person name="Zaremba-Niedzwiedzka K."/>
            <person name="Martijn J."/>
            <person name="Lind A.E."/>
            <person name="van Eijk R."/>
            <person name="Schleper C."/>
            <person name="Guy L."/>
            <person name="Ettema T.J."/>
        </authorList>
    </citation>
    <scope>NUCLEOTIDE SEQUENCE</scope>
</reference>
<sequence>MAYLDGFTYVEGPYTIRWSTLSSLATVRARNPVGYEAESRTIIEATSDMTTIYGIIQADAANSLAGQLSGKCAIMVPT</sequence>
<proteinExistence type="predicted"/>
<organism evidence="1">
    <name type="scientific">marine sediment metagenome</name>
    <dbReference type="NCBI Taxonomy" id="412755"/>
    <lineage>
        <taxon>unclassified sequences</taxon>
        <taxon>metagenomes</taxon>
        <taxon>ecological metagenomes</taxon>
    </lineage>
</organism>
<comment type="caution">
    <text evidence="1">The sequence shown here is derived from an EMBL/GenBank/DDBJ whole genome shotgun (WGS) entry which is preliminary data.</text>
</comment>